<sequence>NAYFLPNDGSHLLYESITPVNSFRIVFNLYFDTNYDLLKDESYFSNFKYPLEFIIVPPETNSD</sequence>
<dbReference type="EMBL" id="BARV01038721">
    <property type="protein sequence ID" value="GAI50318.1"/>
    <property type="molecule type" value="Genomic_DNA"/>
</dbReference>
<feature type="non-terminal residue" evidence="1">
    <location>
        <position position="1"/>
    </location>
</feature>
<comment type="caution">
    <text evidence="1">The sequence shown here is derived from an EMBL/GenBank/DDBJ whole genome shotgun (WGS) entry which is preliminary data.</text>
</comment>
<organism evidence="1">
    <name type="scientific">marine sediment metagenome</name>
    <dbReference type="NCBI Taxonomy" id="412755"/>
    <lineage>
        <taxon>unclassified sequences</taxon>
        <taxon>metagenomes</taxon>
        <taxon>ecological metagenomes</taxon>
    </lineage>
</organism>
<accession>X1P371</accession>
<gene>
    <name evidence="1" type="ORF">S06H3_59568</name>
</gene>
<proteinExistence type="predicted"/>
<reference evidence="1" key="1">
    <citation type="journal article" date="2014" name="Front. Microbiol.">
        <title>High frequency of phylogenetically diverse reductive dehalogenase-homologous genes in deep subseafloor sedimentary metagenomes.</title>
        <authorList>
            <person name="Kawai M."/>
            <person name="Futagami T."/>
            <person name="Toyoda A."/>
            <person name="Takaki Y."/>
            <person name="Nishi S."/>
            <person name="Hori S."/>
            <person name="Arai W."/>
            <person name="Tsubouchi T."/>
            <person name="Morono Y."/>
            <person name="Uchiyama I."/>
            <person name="Ito T."/>
            <person name="Fujiyama A."/>
            <person name="Inagaki F."/>
            <person name="Takami H."/>
        </authorList>
    </citation>
    <scope>NUCLEOTIDE SEQUENCE</scope>
    <source>
        <strain evidence="1">Expedition CK06-06</strain>
    </source>
</reference>
<name>X1P371_9ZZZZ</name>
<dbReference type="AlphaFoldDB" id="X1P371"/>
<protein>
    <submittedName>
        <fullName evidence="1">Uncharacterized protein</fullName>
    </submittedName>
</protein>
<evidence type="ECO:0000313" key="1">
    <source>
        <dbReference type="EMBL" id="GAI50318.1"/>
    </source>
</evidence>